<reference evidence="5" key="1">
    <citation type="journal article" date="2016" name="Stand. Genomic Sci.">
        <title>Complete genome sequence of Methanospirillum hungatei type strain JF1.</title>
        <authorList>
            <person name="Gunsalus R.P."/>
            <person name="Cook L.E."/>
            <person name="Crable B."/>
            <person name="Rohlin L."/>
            <person name="McDonald E."/>
            <person name="Mouttaki H."/>
            <person name="Sieber J.R."/>
            <person name="Poweleit N."/>
            <person name="Zhou H."/>
            <person name="Lapidus A.L."/>
            <person name="Daligault H.E."/>
            <person name="Land M."/>
            <person name="Gilna P."/>
            <person name="Ivanova N."/>
            <person name="Kyrpides N."/>
            <person name="Culley D.E."/>
            <person name="McInerney M.J."/>
        </authorList>
    </citation>
    <scope>NUCLEOTIDE SEQUENCE [LARGE SCALE GENOMIC DNA]</scope>
    <source>
        <strain evidence="5">ATCC 27890 / DSM 864 / NBRC 100397 / JF-1</strain>
    </source>
</reference>
<evidence type="ECO:0000256" key="3">
    <source>
        <dbReference type="PROSITE-ProRule" id="PRU00339"/>
    </source>
</evidence>
<dbReference type="Gene3D" id="1.25.40.10">
    <property type="entry name" value="Tetratricopeptide repeat domain"/>
    <property type="match status" value="1"/>
</dbReference>
<dbReference type="RefSeq" id="WP_011449043.1">
    <property type="nucleotide sequence ID" value="NC_007796.1"/>
</dbReference>
<dbReference type="InterPro" id="IPR011990">
    <property type="entry name" value="TPR-like_helical_dom_sf"/>
</dbReference>
<dbReference type="EMBL" id="CP000254">
    <property type="protein sequence ID" value="ABD41784.1"/>
    <property type="molecule type" value="Genomic_DNA"/>
</dbReference>
<protein>
    <submittedName>
        <fullName evidence="4">Tetratricopeptide TPR_2</fullName>
    </submittedName>
</protein>
<dbReference type="STRING" id="323259.Mhun_2077"/>
<dbReference type="HOGENOM" id="CLU_884577_0_0_2"/>
<accession>Q2FMB5</accession>
<name>Q2FMB5_METHJ</name>
<dbReference type="Pfam" id="PF07719">
    <property type="entry name" value="TPR_2"/>
    <property type="match status" value="1"/>
</dbReference>
<gene>
    <name evidence="4" type="ordered locus">Mhun_2077</name>
</gene>
<dbReference type="InterPro" id="IPR013105">
    <property type="entry name" value="TPR_2"/>
</dbReference>
<dbReference type="SMART" id="SM00028">
    <property type="entry name" value="TPR"/>
    <property type="match status" value="7"/>
</dbReference>
<dbReference type="AlphaFoldDB" id="Q2FMB5"/>
<sequence>MPGLHTLLMRAIMLVWCGLLLVIIPSALCDNSSPPESIDKGLFTGVLNTLTTGYSRSDGTADDLLAEGERFLLNGSFSEATRAFDQVLQADPDSSPGWLGLARAQSGAGEQEQALISLEEFLFRHPDEWQGYLLQGTIQTSLQKYPDAVASYEKALELNTTDALAWAGYGAALYGTGSYEDARDACQQSLSLRPDLPSAHYWEGKSLFMLGDETGALSSLNHTVSIDPGFIEAYLVISDLYERSGKGDDALVVITTGLIANPSSFLLWKEKGRLLEDLNRRTEAHHAYEQALSLNPNDSEIRQRLTNISDGSEL</sequence>
<dbReference type="GeneID" id="3923661"/>
<dbReference type="KEGG" id="mhu:Mhun_2077"/>
<dbReference type="OrthoDB" id="115601at2157"/>
<feature type="repeat" description="TPR" evidence="3">
    <location>
        <begin position="265"/>
        <end position="298"/>
    </location>
</feature>
<dbReference type="Proteomes" id="UP000001941">
    <property type="component" value="Chromosome"/>
</dbReference>
<evidence type="ECO:0000256" key="1">
    <source>
        <dbReference type="ARBA" id="ARBA00022737"/>
    </source>
</evidence>
<evidence type="ECO:0000313" key="4">
    <source>
        <dbReference type="EMBL" id="ABD41784.1"/>
    </source>
</evidence>
<keyword evidence="5" id="KW-1185">Reference proteome</keyword>
<dbReference type="InterPro" id="IPR019734">
    <property type="entry name" value="TPR_rpt"/>
</dbReference>
<dbReference type="Pfam" id="PF14559">
    <property type="entry name" value="TPR_19"/>
    <property type="match status" value="1"/>
</dbReference>
<feature type="repeat" description="TPR" evidence="3">
    <location>
        <begin position="61"/>
        <end position="94"/>
    </location>
</feature>
<proteinExistence type="predicted"/>
<dbReference type="SUPFAM" id="SSF48452">
    <property type="entry name" value="TPR-like"/>
    <property type="match status" value="1"/>
</dbReference>
<organism evidence="4 5">
    <name type="scientific">Methanospirillum hungatei JF-1 (strain ATCC 27890 / DSM 864 / NBRC 100397 / JF-1)</name>
    <dbReference type="NCBI Taxonomy" id="323259"/>
    <lineage>
        <taxon>Archaea</taxon>
        <taxon>Methanobacteriati</taxon>
        <taxon>Methanobacteriota</taxon>
        <taxon>Stenosarchaea group</taxon>
        <taxon>Methanomicrobia</taxon>
        <taxon>Methanomicrobiales</taxon>
        <taxon>Methanospirillaceae</taxon>
        <taxon>Methanospirillum</taxon>
    </lineage>
</organism>
<dbReference type="PANTHER" id="PTHR12558:SF13">
    <property type="entry name" value="CELL DIVISION CYCLE PROTEIN 27 HOMOLOG"/>
    <property type="match status" value="1"/>
</dbReference>
<dbReference type="PANTHER" id="PTHR12558">
    <property type="entry name" value="CELL DIVISION CYCLE 16,23,27"/>
    <property type="match status" value="1"/>
</dbReference>
<evidence type="ECO:0000313" key="5">
    <source>
        <dbReference type="Proteomes" id="UP000001941"/>
    </source>
</evidence>
<keyword evidence="2 3" id="KW-0802">TPR repeat</keyword>
<feature type="repeat" description="TPR" evidence="3">
    <location>
        <begin position="163"/>
        <end position="196"/>
    </location>
</feature>
<dbReference type="PROSITE" id="PS50005">
    <property type="entry name" value="TPR"/>
    <property type="match status" value="4"/>
</dbReference>
<dbReference type="Pfam" id="PF13432">
    <property type="entry name" value="TPR_16"/>
    <property type="match status" value="1"/>
</dbReference>
<dbReference type="EnsemblBacteria" id="ABD41784">
    <property type="protein sequence ID" value="ABD41784"/>
    <property type="gene ID" value="Mhun_2077"/>
</dbReference>
<dbReference type="eggNOG" id="arCOG03428">
    <property type="taxonomic scope" value="Archaea"/>
</dbReference>
<keyword evidence="1" id="KW-0677">Repeat</keyword>
<feature type="repeat" description="TPR" evidence="3">
    <location>
        <begin position="129"/>
        <end position="162"/>
    </location>
</feature>
<evidence type="ECO:0000256" key="2">
    <source>
        <dbReference type="ARBA" id="ARBA00022803"/>
    </source>
</evidence>
<dbReference type="InParanoid" id="Q2FMB5"/>